<name>A0A0F9SMK4_9ZZZZ</name>
<sequence length="65" mass="7432">MSNCPNCNNPIREDQVICLNYGSQIKPLKIQRRSYKKICTIFIIFWVVMIVAMIVLLSIPSFLGG</sequence>
<accession>A0A0F9SMK4</accession>
<evidence type="ECO:0008006" key="3">
    <source>
        <dbReference type="Google" id="ProtNLM"/>
    </source>
</evidence>
<keyword evidence="1" id="KW-0812">Transmembrane</keyword>
<evidence type="ECO:0000256" key="1">
    <source>
        <dbReference type="SAM" id="Phobius"/>
    </source>
</evidence>
<reference evidence="2" key="1">
    <citation type="journal article" date="2015" name="Nature">
        <title>Complex archaea that bridge the gap between prokaryotes and eukaryotes.</title>
        <authorList>
            <person name="Spang A."/>
            <person name="Saw J.H."/>
            <person name="Jorgensen S.L."/>
            <person name="Zaremba-Niedzwiedzka K."/>
            <person name="Martijn J."/>
            <person name="Lind A.E."/>
            <person name="van Eijk R."/>
            <person name="Schleper C."/>
            <person name="Guy L."/>
            <person name="Ettema T.J."/>
        </authorList>
    </citation>
    <scope>NUCLEOTIDE SEQUENCE</scope>
</reference>
<gene>
    <name evidence="2" type="ORF">LCGC14_0833600</name>
</gene>
<keyword evidence="1" id="KW-1133">Transmembrane helix</keyword>
<protein>
    <recommendedName>
        <fullName evidence="3">Zinc-ribbon domain-containing protein</fullName>
    </recommendedName>
</protein>
<dbReference type="EMBL" id="LAZR01002402">
    <property type="protein sequence ID" value="KKN30478.1"/>
    <property type="molecule type" value="Genomic_DNA"/>
</dbReference>
<proteinExistence type="predicted"/>
<keyword evidence="1" id="KW-0472">Membrane</keyword>
<comment type="caution">
    <text evidence="2">The sequence shown here is derived from an EMBL/GenBank/DDBJ whole genome shotgun (WGS) entry which is preliminary data.</text>
</comment>
<feature type="transmembrane region" description="Helical" evidence="1">
    <location>
        <begin position="38"/>
        <end position="63"/>
    </location>
</feature>
<organism evidence="2">
    <name type="scientific">marine sediment metagenome</name>
    <dbReference type="NCBI Taxonomy" id="412755"/>
    <lineage>
        <taxon>unclassified sequences</taxon>
        <taxon>metagenomes</taxon>
        <taxon>ecological metagenomes</taxon>
    </lineage>
</organism>
<dbReference type="AlphaFoldDB" id="A0A0F9SMK4"/>
<evidence type="ECO:0000313" key="2">
    <source>
        <dbReference type="EMBL" id="KKN30478.1"/>
    </source>
</evidence>